<feature type="signal peptide" evidence="2">
    <location>
        <begin position="1"/>
        <end position="18"/>
    </location>
</feature>
<accession>A0A1D3D9V8</accession>
<comment type="caution">
    <text evidence="3">The sequence shown here is derived from an EMBL/GenBank/DDBJ whole genome shotgun (WGS) entry which is preliminary data.</text>
</comment>
<organism evidence="3 4">
    <name type="scientific">Cyclospora cayetanensis</name>
    <dbReference type="NCBI Taxonomy" id="88456"/>
    <lineage>
        <taxon>Eukaryota</taxon>
        <taxon>Sar</taxon>
        <taxon>Alveolata</taxon>
        <taxon>Apicomplexa</taxon>
        <taxon>Conoidasida</taxon>
        <taxon>Coccidia</taxon>
        <taxon>Eucoccidiorida</taxon>
        <taxon>Eimeriorina</taxon>
        <taxon>Eimeriidae</taxon>
        <taxon>Cyclospora</taxon>
    </lineage>
</organism>
<keyword evidence="4" id="KW-1185">Reference proteome</keyword>
<feature type="chain" id="PRO_5008914273" description="Secreted protein" evidence="2">
    <location>
        <begin position="19"/>
        <end position="106"/>
    </location>
</feature>
<evidence type="ECO:0000313" key="4">
    <source>
        <dbReference type="Proteomes" id="UP000095192"/>
    </source>
</evidence>
<reference evidence="3 4" key="1">
    <citation type="journal article" date="2016" name="BMC Genomics">
        <title>Comparative genomics reveals Cyclospora cayetanensis possesses coccidia-like metabolism and invasion components but unique surface antigens.</title>
        <authorList>
            <person name="Liu S."/>
            <person name="Wang L."/>
            <person name="Zheng H."/>
            <person name="Xu Z."/>
            <person name="Roellig D.M."/>
            <person name="Li N."/>
            <person name="Frace M.A."/>
            <person name="Tang K."/>
            <person name="Arrowood M.J."/>
            <person name="Moss D.M."/>
            <person name="Zhang L."/>
            <person name="Feng Y."/>
            <person name="Xiao L."/>
        </authorList>
    </citation>
    <scope>NUCLEOTIDE SEQUENCE [LARGE SCALE GENOMIC DNA]</scope>
    <source>
        <strain evidence="3 4">CHN_HEN01</strain>
    </source>
</reference>
<protein>
    <recommendedName>
        <fullName evidence="5">Secreted protein</fullName>
    </recommendedName>
</protein>
<feature type="compositionally biased region" description="Basic and acidic residues" evidence="1">
    <location>
        <begin position="66"/>
        <end position="77"/>
    </location>
</feature>
<dbReference type="AlphaFoldDB" id="A0A1D3D9V8"/>
<evidence type="ECO:0008006" key="5">
    <source>
        <dbReference type="Google" id="ProtNLM"/>
    </source>
</evidence>
<gene>
    <name evidence="3" type="ORF">cyc_02160</name>
</gene>
<dbReference type="Proteomes" id="UP000095192">
    <property type="component" value="Unassembled WGS sequence"/>
</dbReference>
<proteinExistence type="predicted"/>
<evidence type="ECO:0000313" key="3">
    <source>
        <dbReference type="EMBL" id="OEH80225.1"/>
    </source>
</evidence>
<keyword evidence="2" id="KW-0732">Signal</keyword>
<sequence>MALFRLAFLAAIAAYVASHALGRSGGLGPAVVSALPEAFKEARTSEVGMHSFEEEGRKHGRRRKDLKLPSKAPHDAIQEEAEVTPALSLTEAVRRRRSRRFQENQQ</sequence>
<evidence type="ECO:0000256" key="2">
    <source>
        <dbReference type="SAM" id="SignalP"/>
    </source>
</evidence>
<dbReference type="EMBL" id="JROU02000159">
    <property type="protein sequence ID" value="OEH80225.1"/>
    <property type="molecule type" value="Genomic_DNA"/>
</dbReference>
<evidence type="ECO:0000256" key="1">
    <source>
        <dbReference type="SAM" id="MobiDB-lite"/>
    </source>
</evidence>
<name>A0A1D3D9V8_9EIME</name>
<feature type="region of interest" description="Disordered" evidence="1">
    <location>
        <begin position="46"/>
        <end position="83"/>
    </location>
</feature>
<dbReference type="InParanoid" id="A0A1D3D9V8"/>
<dbReference type="VEuPathDB" id="ToxoDB:cyc_02160"/>